<protein>
    <submittedName>
        <fullName evidence="1">Uncharacterized protein</fullName>
    </submittedName>
</protein>
<name>A0A382V8W0_9ZZZZ</name>
<feature type="non-terminal residue" evidence="1">
    <location>
        <position position="113"/>
    </location>
</feature>
<sequence>MAQTKVTDDVREVTEVDAAKITTGTIPEARITSLAASKLTGTVDNARISLDAAEIPNLAASKITTGELANDRVAALPASKITSGTVDVARLPSTVLNSNVDLTAVRQDIAMLA</sequence>
<gene>
    <name evidence="1" type="ORF">METZ01_LOCUS395840</name>
</gene>
<proteinExistence type="predicted"/>
<organism evidence="1">
    <name type="scientific">marine metagenome</name>
    <dbReference type="NCBI Taxonomy" id="408172"/>
    <lineage>
        <taxon>unclassified sequences</taxon>
        <taxon>metagenomes</taxon>
        <taxon>ecological metagenomes</taxon>
    </lineage>
</organism>
<reference evidence="1" key="1">
    <citation type="submission" date="2018-05" db="EMBL/GenBank/DDBJ databases">
        <authorList>
            <person name="Lanie J.A."/>
            <person name="Ng W.-L."/>
            <person name="Kazmierczak K.M."/>
            <person name="Andrzejewski T.M."/>
            <person name="Davidsen T.M."/>
            <person name="Wayne K.J."/>
            <person name="Tettelin H."/>
            <person name="Glass J.I."/>
            <person name="Rusch D."/>
            <person name="Podicherti R."/>
            <person name="Tsui H.-C.T."/>
            <person name="Winkler M.E."/>
        </authorList>
    </citation>
    <scope>NUCLEOTIDE SEQUENCE</scope>
</reference>
<dbReference type="EMBL" id="UINC01150109">
    <property type="protein sequence ID" value="SVD42986.1"/>
    <property type="molecule type" value="Genomic_DNA"/>
</dbReference>
<accession>A0A382V8W0</accession>
<dbReference type="AlphaFoldDB" id="A0A382V8W0"/>
<evidence type="ECO:0000313" key="1">
    <source>
        <dbReference type="EMBL" id="SVD42986.1"/>
    </source>
</evidence>